<keyword evidence="2" id="KW-1185">Reference proteome</keyword>
<accession>A0ABU9MWV8</accession>
<dbReference type="Proteomes" id="UP001447008">
    <property type="component" value="Unassembled WGS sequence"/>
</dbReference>
<organism evidence="1 2">
    <name type="scientific">Pseudoalteromonas qingdaonensis</name>
    <dbReference type="NCBI Taxonomy" id="3131913"/>
    <lineage>
        <taxon>Bacteria</taxon>
        <taxon>Pseudomonadati</taxon>
        <taxon>Pseudomonadota</taxon>
        <taxon>Gammaproteobacteria</taxon>
        <taxon>Alteromonadales</taxon>
        <taxon>Pseudoalteromonadaceae</taxon>
        <taxon>Pseudoalteromonas</taxon>
    </lineage>
</organism>
<sequence>MKHNNNKGLKPALAALAGTALITLSGCGSSSDGNSDSGSIQLYNGTTNGPTMTLSIADVARTTAELGNVTSTHSYTTDDYDFAIQYRNDQGNLVDIISDTLSIRNDTKTLLMMYGNIEDQKLLSVDLPYRETSDMFSLQMLNVTNAERNFDLYMAADDGVFEQAELVGSAMFETLSASTEHKLDDYTFYLTEAGSTTPIWQSDETRINVDDALVMAIRPSYDNSSNYLTVDIITNGNTPYSLKNKDAQAQVQFYNSMDEYPSAQFTASKGDFQLSTASTGADTLSQTLELAPNSYSISMLDEQGNTLVDNYLLTLEQEQSSLGVFYKDAEYGPRLMSVAQNLVPNSVSHQVTVVNLVDEYAGLPVNKLDIYFTLDGQPISQTEHHLDSVSSYSAKSLTLLDKTYGFYAILEDNGQQIVLHQQGAVDVTADGNYIMILEADANTASGYKLTTLHTVAAQGEEQTQ</sequence>
<dbReference type="EMBL" id="JBCGCU010000004">
    <property type="protein sequence ID" value="MEM0514851.1"/>
    <property type="molecule type" value="Genomic_DNA"/>
</dbReference>
<gene>
    <name evidence="1" type="ORF">WCN91_05330</name>
</gene>
<dbReference type="RefSeq" id="WP_342677000.1">
    <property type="nucleotide sequence ID" value="NZ_JBCGCU010000004.1"/>
</dbReference>
<evidence type="ECO:0000313" key="2">
    <source>
        <dbReference type="Proteomes" id="UP001447008"/>
    </source>
</evidence>
<name>A0ABU9MWV8_9GAMM</name>
<dbReference type="PROSITE" id="PS51257">
    <property type="entry name" value="PROKAR_LIPOPROTEIN"/>
    <property type="match status" value="1"/>
</dbReference>
<evidence type="ECO:0008006" key="3">
    <source>
        <dbReference type="Google" id="ProtNLM"/>
    </source>
</evidence>
<proteinExistence type="predicted"/>
<reference evidence="1 2" key="1">
    <citation type="submission" date="2024-03" db="EMBL/GenBank/DDBJ databases">
        <title>Pseudoalteromonas qingdaonensis sp. nov., isolated from the intestines of marine benthic organisms.</title>
        <authorList>
            <person name="Lin X."/>
            <person name="Fang S."/>
            <person name="Hu X."/>
        </authorList>
    </citation>
    <scope>NUCLEOTIDE SEQUENCE [LARGE SCALE GENOMIC DNA]</scope>
    <source>
        <strain evidence="1 2">YIC-827</strain>
    </source>
</reference>
<comment type="caution">
    <text evidence="1">The sequence shown here is derived from an EMBL/GenBank/DDBJ whole genome shotgun (WGS) entry which is preliminary data.</text>
</comment>
<protein>
    <recommendedName>
        <fullName evidence="3">DUF4397 domain-containing protein</fullName>
    </recommendedName>
</protein>
<evidence type="ECO:0000313" key="1">
    <source>
        <dbReference type="EMBL" id="MEM0514851.1"/>
    </source>
</evidence>